<dbReference type="Gene3D" id="2.170.270.10">
    <property type="entry name" value="SET domain"/>
    <property type="match status" value="1"/>
</dbReference>
<dbReference type="InterPro" id="IPR050869">
    <property type="entry name" value="H3K4_H4K5_MeTrfase"/>
</dbReference>
<dbReference type="GO" id="GO:0005634">
    <property type="term" value="C:nucleus"/>
    <property type="evidence" value="ECO:0007669"/>
    <property type="project" value="TreeGrafter"/>
</dbReference>
<gene>
    <name evidence="1" type="ORF">QR98_0031480</name>
</gene>
<organism evidence="1 2">
    <name type="scientific">Sarcoptes scabiei</name>
    <name type="common">Itch mite</name>
    <name type="synonym">Acarus scabiei</name>
    <dbReference type="NCBI Taxonomy" id="52283"/>
    <lineage>
        <taxon>Eukaryota</taxon>
        <taxon>Metazoa</taxon>
        <taxon>Ecdysozoa</taxon>
        <taxon>Arthropoda</taxon>
        <taxon>Chelicerata</taxon>
        <taxon>Arachnida</taxon>
        <taxon>Acari</taxon>
        <taxon>Acariformes</taxon>
        <taxon>Sarcoptiformes</taxon>
        <taxon>Astigmata</taxon>
        <taxon>Psoroptidia</taxon>
        <taxon>Sarcoptoidea</taxon>
        <taxon>Sarcoptidae</taxon>
        <taxon>Sarcoptinae</taxon>
        <taxon>Sarcoptes</taxon>
    </lineage>
</organism>
<dbReference type="VEuPathDB" id="VectorBase:SSCA004481"/>
<dbReference type="InterPro" id="IPR002893">
    <property type="entry name" value="Znf_MYND"/>
</dbReference>
<dbReference type="PANTHER" id="PTHR12197">
    <property type="entry name" value="HISTONE-LYSINE N-METHYLTRANSFERASE SMYD"/>
    <property type="match status" value="1"/>
</dbReference>
<dbReference type="Pfam" id="PF00856">
    <property type="entry name" value="SET"/>
    <property type="match status" value="1"/>
</dbReference>
<dbReference type="GO" id="GO:0008170">
    <property type="term" value="F:N-methyltransferase activity"/>
    <property type="evidence" value="ECO:0007669"/>
    <property type="project" value="UniProtKB-ARBA"/>
</dbReference>
<dbReference type="SUPFAM" id="SSF144232">
    <property type="entry name" value="HIT/MYND zinc finger-like"/>
    <property type="match status" value="1"/>
</dbReference>
<evidence type="ECO:0000313" key="1">
    <source>
        <dbReference type="EMBL" id="KPM04695.1"/>
    </source>
</evidence>
<dbReference type="Gene3D" id="6.10.140.2220">
    <property type="match status" value="1"/>
</dbReference>
<dbReference type="Proteomes" id="UP000616769">
    <property type="component" value="Unassembled WGS sequence"/>
</dbReference>
<dbReference type="Pfam" id="PF01753">
    <property type="entry name" value="zf-MYND"/>
    <property type="match status" value="1"/>
</dbReference>
<dbReference type="PROSITE" id="PS01360">
    <property type="entry name" value="ZF_MYND_1"/>
    <property type="match status" value="1"/>
</dbReference>
<dbReference type="InterPro" id="IPR046341">
    <property type="entry name" value="SET_dom_sf"/>
</dbReference>
<name>A0A132A274_SARSC</name>
<dbReference type="InterPro" id="IPR011990">
    <property type="entry name" value="TPR-like_helical_dom_sf"/>
</dbReference>
<dbReference type="PROSITE" id="PS50865">
    <property type="entry name" value="ZF_MYND_2"/>
    <property type="match status" value="1"/>
</dbReference>
<reference evidence="1 2" key="1">
    <citation type="journal article" date="2015" name="Parasit. Vectors">
        <title>Draft genome of the scabies mite.</title>
        <authorList>
            <person name="Rider S.D.Jr."/>
            <person name="Morgan M.S."/>
            <person name="Arlian L.G."/>
        </authorList>
    </citation>
    <scope>NUCLEOTIDE SEQUENCE [LARGE SCALE GENOMIC DNA]</scope>
    <source>
        <strain evidence="1">Arlian Lab</strain>
    </source>
</reference>
<comment type="caution">
    <text evidence="1">The sequence shown here is derived from an EMBL/GenBank/DDBJ whole genome shotgun (WGS) entry which is preliminary data.</text>
</comment>
<proteinExistence type="predicted"/>
<dbReference type="Gene3D" id="1.25.40.10">
    <property type="entry name" value="Tetratricopeptide repeat domain"/>
    <property type="match status" value="1"/>
</dbReference>
<dbReference type="GO" id="GO:0008757">
    <property type="term" value="F:S-adenosylmethionine-dependent methyltransferase activity"/>
    <property type="evidence" value="ECO:0007669"/>
    <property type="project" value="UniProtKB-ARBA"/>
</dbReference>
<accession>A0A132A274</accession>
<dbReference type="OrthoDB" id="10008965at2759"/>
<dbReference type="PANTHER" id="PTHR12197:SF251">
    <property type="entry name" value="EG:BACR7C10.4 PROTEIN"/>
    <property type="match status" value="1"/>
</dbReference>
<dbReference type="InterPro" id="IPR001214">
    <property type="entry name" value="SET_dom"/>
</dbReference>
<protein>
    <submittedName>
        <fullName evidence="1">SET and MYND domain-containing protein</fullName>
    </submittedName>
</protein>
<dbReference type="AlphaFoldDB" id="A0A132A274"/>
<dbReference type="Gene3D" id="1.10.220.160">
    <property type="match status" value="1"/>
</dbReference>
<sequence>MDYKVGEIISASMPFVHILNDKFKKKYCDFCLFPNSNLKNCSDCKRLYYCDRLCQKKDWKQHKLECRHLKSNYEECFKDDLNRLLLRLFLFIESDPKNAMKEEGLMKDPDSKRSFNDLMSHSNEIKNDWCRMKIFRNVCVDFEKSQINFDFLKLLDMFCKVCINSFSITNIELNEIGCGIFLAESQLDHSCQPNAVAVFNGSYLEIRAIKPISNGSKILINYIDMKENTSVRREELQKQYYFHCDCDRCRLDTNSDQFYINLNEKIKKMDQLINEQTGWKEAYQLGIESLNDFNRIYGDYHTDLTVQKVRVLKLRIYLASDLENETIRFISEIEKNIAITHGYNHELYKLFKNLINS</sequence>
<dbReference type="GO" id="GO:0008276">
    <property type="term" value="F:protein methyltransferase activity"/>
    <property type="evidence" value="ECO:0007669"/>
    <property type="project" value="UniProtKB-ARBA"/>
</dbReference>
<dbReference type="SUPFAM" id="SSF82199">
    <property type="entry name" value="SET domain"/>
    <property type="match status" value="1"/>
</dbReference>
<evidence type="ECO:0000313" key="2">
    <source>
        <dbReference type="Proteomes" id="UP000616769"/>
    </source>
</evidence>
<dbReference type="EMBL" id="JXLN01009913">
    <property type="protein sequence ID" value="KPM04695.1"/>
    <property type="molecule type" value="Genomic_DNA"/>
</dbReference>